<sequence>MSDSMKEVVETLDPVSRHLIPPDIALGTLVPLKTILELRDNLSLGLAYVTRAPNKVTNDVVNIARAIAGDDAAKNLPHLRRCVKPADIPPHLKTQFMNEGNGRQVHLGKSNWLYIVLGPKDEMSYDELVKGLSTIDDIRDDIFVGTIPVPLLAPTSQVQANMWSQQFWQTVYRKNNPLGPHPSTISRTEAIVSRDASIWMNLAHQIAKKSQKAGYGEPIGAVIVKRTIPGKSDSGKQSAPKEGAVESEVSNGEGGGPEGDNCNSHHQNACEVNGASHNTAEVPNGVINDVNQPDISSSEAPAQDSTKPDTEGKETTQIVAIAADARWYQQEKVGLTGNPMAHAALRAISMVAQKLVRAEDRPKSEQKMMEFEAFQDKPLLSDEQLVFDEDHPCPDGYLCHELELYMTHEPCTMCAMAILHSRMGRIVFRHRMPLTGGMSSEDRGYDACGGSSACGEGSCGGGQGLGLHWRKELNWTLLGWEWESDSIESLSVDAHLHA</sequence>
<reference evidence="5 6" key="1">
    <citation type="journal article" date="2024" name="Front Chem Biol">
        <title>Unveiling the potential of Daldinia eschscholtzii MFLUCC 19-0629 through bioactivity and bioinformatics studies for enhanced sustainable agriculture production.</title>
        <authorList>
            <person name="Brooks S."/>
            <person name="Weaver J.A."/>
            <person name="Klomchit A."/>
            <person name="Alharthi S.A."/>
            <person name="Onlamun T."/>
            <person name="Nurani R."/>
            <person name="Vong T.K."/>
            <person name="Alberti F."/>
            <person name="Greco C."/>
        </authorList>
    </citation>
    <scope>NUCLEOTIDE SEQUENCE [LARGE SCALE GENOMIC DNA]</scope>
    <source>
        <strain evidence="5">MFLUCC 19-0629</strain>
    </source>
</reference>
<dbReference type="GO" id="GO:0008033">
    <property type="term" value="P:tRNA processing"/>
    <property type="evidence" value="ECO:0007669"/>
    <property type="project" value="UniProtKB-KW"/>
</dbReference>
<dbReference type="SUPFAM" id="SSF53927">
    <property type="entry name" value="Cytidine deaminase-like"/>
    <property type="match status" value="1"/>
</dbReference>
<accession>A0AAX6MSH6</accession>
<dbReference type="InterPro" id="IPR002125">
    <property type="entry name" value="CMP_dCMP_dom"/>
</dbReference>
<evidence type="ECO:0000313" key="6">
    <source>
        <dbReference type="Proteomes" id="UP001369815"/>
    </source>
</evidence>
<evidence type="ECO:0000256" key="3">
    <source>
        <dbReference type="SAM" id="MobiDB-lite"/>
    </source>
</evidence>
<dbReference type="AlphaFoldDB" id="A0AAX6MSH6"/>
<name>A0AAX6MSH6_9PEZI</name>
<feature type="domain" description="CMP/dCMP-type deaminase" evidence="4">
    <location>
        <begin position="335"/>
        <end position="441"/>
    </location>
</feature>
<dbReference type="PANTHER" id="PTHR11079:SF156">
    <property type="entry name" value="INACTIVE TRNA-SPECIFIC ADENOSINE DEAMINASE-LIKE PROTEIN 3-RELATED"/>
    <property type="match status" value="1"/>
</dbReference>
<evidence type="ECO:0000256" key="1">
    <source>
        <dbReference type="ARBA" id="ARBA00022694"/>
    </source>
</evidence>
<dbReference type="PANTHER" id="PTHR11079">
    <property type="entry name" value="CYTOSINE DEAMINASE FAMILY MEMBER"/>
    <property type="match status" value="1"/>
</dbReference>
<dbReference type="Gene3D" id="3.40.140.10">
    <property type="entry name" value="Cytidine Deaminase, domain 2"/>
    <property type="match status" value="1"/>
</dbReference>
<evidence type="ECO:0000256" key="2">
    <source>
        <dbReference type="ARBA" id="ARBA00038160"/>
    </source>
</evidence>
<dbReference type="PROSITE" id="PS51747">
    <property type="entry name" value="CYT_DCMP_DEAMINASES_2"/>
    <property type="match status" value="1"/>
</dbReference>
<feature type="compositionally biased region" description="Polar residues" evidence="3">
    <location>
        <begin position="289"/>
        <end position="305"/>
    </location>
</feature>
<comment type="caution">
    <text evidence="5">The sequence shown here is derived from an EMBL/GenBank/DDBJ whole genome shotgun (WGS) entry which is preliminary data.</text>
</comment>
<proteinExistence type="inferred from homology"/>
<dbReference type="Pfam" id="PF00383">
    <property type="entry name" value="dCMP_cyt_deam_1"/>
    <property type="match status" value="1"/>
</dbReference>
<gene>
    <name evidence="5" type="ORF">Daesc_003215</name>
</gene>
<protein>
    <recommendedName>
        <fullName evidence="4">CMP/dCMP-type deaminase domain-containing protein</fullName>
    </recommendedName>
</protein>
<evidence type="ECO:0000259" key="4">
    <source>
        <dbReference type="PROSITE" id="PS51747"/>
    </source>
</evidence>
<dbReference type="EMBL" id="JBANMG010000003">
    <property type="protein sequence ID" value="KAK6955575.1"/>
    <property type="molecule type" value="Genomic_DNA"/>
</dbReference>
<dbReference type="GO" id="GO:0005737">
    <property type="term" value="C:cytoplasm"/>
    <property type="evidence" value="ECO:0007669"/>
    <property type="project" value="TreeGrafter"/>
</dbReference>
<evidence type="ECO:0000313" key="5">
    <source>
        <dbReference type="EMBL" id="KAK6955575.1"/>
    </source>
</evidence>
<comment type="similarity">
    <text evidence="2">Belongs to the cytidine and deoxycytidylate deaminase family. ADAT3 subfamily.</text>
</comment>
<dbReference type="Proteomes" id="UP001369815">
    <property type="component" value="Unassembled WGS sequence"/>
</dbReference>
<dbReference type="GO" id="GO:0052717">
    <property type="term" value="F:tRNA-specific adenosine-34 deaminase activity"/>
    <property type="evidence" value="ECO:0007669"/>
    <property type="project" value="TreeGrafter"/>
</dbReference>
<organism evidence="5 6">
    <name type="scientific">Daldinia eschscholtzii</name>
    <dbReference type="NCBI Taxonomy" id="292717"/>
    <lineage>
        <taxon>Eukaryota</taxon>
        <taxon>Fungi</taxon>
        <taxon>Dikarya</taxon>
        <taxon>Ascomycota</taxon>
        <taxon>Pezizomycotina</taxon>
        <taxon>Sordariomycetes</taxon>
        <taxon>Xylariomycetidae</taxon>
        <taxon>Xylariales</taxon>
        <taxon>Hypoxylaceae</taxon>
        <taxon>Daldinia</taxon>
    </lineage>
</organism>
<dbReference type="InterPro" id="IPR016193">
    <property type="entry name" value="Cytidine_deaminase-like"/>
</dbReference>
<keyword evidence="6" id="KW-1185">Reference proteome</keyword>
<keyword evidence="1" id="KW-0819">tRNA processing</keyword>
<dbReference type="GO" id="GO:0005634">
    <property type="term" value="C:nucleus"/>
    <property type="evidence" value="ECO:0007669"/>
    <property type="project" value="TreeGrafter"/>
</dbReference>
<feature type="region of interest" description="Disordered" evidence="3">
    <location>
        <begin position="228"/>
        <end position="314"/>
    </location>
</feature>